<gene>
    <name evidence="3" type="ORF">SAMN05216313_12373</name>
</gene>
<dbReference type="STRING" id="460384.SAMN05216313_12373"/>
<proteinExistence type="predicted"/>
<dbReference type="InterPro" id="IPR011256">
    <property type="entry name" value="Reg_factor_effector_dom_sf"/>
</dbReference>
<dbReference type="AlphaFoldDB" id="A0A1I0IUL9"/>
<dbReference type="CDD" id="cd04782">
    <property type="entry name" value="HTH_BltR"/>
    <property type="match status" value="1"/>
</dbReference>
<sequence>MEQRNELYFTTGEFAEILGVKKHTLFHYDEIGLFSPAVKEENGYRYYFVWQMDAFEVIRALQRLGMPLGEIKAYMQERSPGLFLKMMDQQERQIDQEIKRLRSMKQFIRHEKQNVQEALDVRLDEPYLVRREECWLLLSDVKGREERKLAEEIAQHVRLREQYRVTQSAVGTICLGQDLDQGKYNRYVCVYSRITRPVAGLKTLRKRAGQYVEVCYRGYEDSMEKPYHLIREYADRQGLRLGREWYEDFLLDELTVKGYGDYIVKVAVEAM</sequence>
<dbReference type="Proteomes" id="UP000198508">
    <property type="component" value="Unassembled WGS sequence"/>
</dbReference>
<evidence type="ECO:0000313" key="4">
    <source>
        <dbReference type="Proteomes" id="UP000198508"/>
    </source>
</evidence>
<dbReference type="PANTHER" id="PTHR30204:SF85">
    <property type="entry name" value="MULTIDRUG-EFFLUX TRANSPORTER 2 REGULATOR"/>
    <property type="match status" value="1"/>
</dbReference>
<accession>A0A1I0IUL9</accession>
<organism evidence="3 4">
    <name type="scientific">Enterocloster lavalensis</name>
    <dbReference type="NCBI Taxonomy" id="460384"/>
    <lineage>
        <taxon>Bacteria</taxon>
        <taxon>Bacillati</taxon>
        <taxon>Bacillota</taxon>
        <taxon>Clostridia</taxon>
        <taxon>Lachnospirales</taxon>
        <taxon>Lachnospiraceae</taxon>
        <taxon>Enterocloster</taxon>
    </lineage>
</organism>
<dbReference type="GeneID" id="93279268"/>
<dbReference type="EMBL" id="FOIM01000023">
    <property type="protein sequence ID" value="SEU00204.1"/>
    <property type="molecule type" value="Genomic_DNA"/>
</dbReference>
<dbReference type="Pfam" id="PF13411">
    <property type="entry name" value="MerR_1"/>
    <property type="match status" value="1"/>
</dbReference>
<dbReference type="SUPFAM" id="SSF55136">
    <property type="entry name" value="Probable bacterial effector-binding domain"/>
    <property type="match status" value="1"/>
</dbReference>
<dbReference type="SMART" id="SM00422">
    <property type="entry name" value="HTH_MERR"/>
    <property type="match status" value="1"/>
</dbReference>
<dbReference type="PANTHER" id="PTHR30204">
    <property type="entry name" value="REDOX-CYCLING DRUG-SENSING TRANSCRIPTIONAL ACTIVATOR SOXR"/>
    <property type="match status" value="1"/>
</dbReference>
<keyword evidence="4" id="KW-1185">Reference proteome</keyword>
<dbReference type="GO" id="GO:0003677">
    <property type="term" value="F:DNA binding"/>
    <property type="evidence" value="ECO:0007669"/>
    <property type="project" value="UniProtKB-KW"/>
</dbReference>
<dbReference type="PROSITE" id="PS00552">
    <property type="entry name" value="HTH_MERR_1"/>
    <property type="match status" value="1"/>
</dbReference>
<dbReference type="Gene3D" id="3.20.80.10">
    <property type="entry name" value="Regulatory factor, effector binding domain"/>
    <property type="match status" value="1"/>
</dbReference>
<evidence type="ECO:0000256" key="1">
    <source>
        <dbReference type="ARBA" id="ARBA00023125"/>
    </source>
</evidence>
<dbReference type="PROSITE" id="PS50937">
    <property type="entry name" value="HTH_MERR_2"/>
    <property type="match status" value="1"/>
</dbReference>
<dbReference type="InterPro" id="IPR047057">
    <property type="entry name" value="MerR_fam"/>
</dbReference>
<dbReference type="RefSeq" id="WP_092367661.1">
    <property type="nucleotide sequence ID" value="NZ_FOIM01000023.1"/>
</dbReference>
<evidence type="ECO:0000259" key="2">
    <source>
        <dbReference type="PROSITE" id="PS50937"/>
    </source>
</evidence>
<dbReference type="SUPFAM" id="SSF46955">
    <property type="entry name" value="Putative DNA-binding domain"/>
    <property type="match status" value="1"/>
</dbReference>
<keyword evidence="1 3" id="KW-0238">DNA-binding</keyword>
<dbReference type="GO" id="GO:0003700">
    <property type="term" value="F:DNA-binding transcription factor activity"/>
    <property type="evidence" value="ECO:0007669"/>
    <property type="project" value="InterPro"/>
</dbReference>
<dbReference type="Gene3D" id="1.10.1660.10">
    <property type="match status" value="1"/>
</dbReference>
<dbReference type="InterPro" id="IPR000551">
    <property type="entry name" value="MerR-type_HTH_dom"/>
</dbReference>
<name>A0A1I0IUL9_9FIRM</name>
<evidence type="ECO:0000313" key="3">
    <source>
        <dbReference type="EMBL" id="SEU00204.1"/>
    </source>
</evidence>
<feature type="domain" description="HTH merR-type" evidence="2">
    <location>
        <begin position="8"/>
        <end position="77"/>
    </location>
</feature>
<dbReference type="InterPro" id="IPR009061">
    <property type="entry name" value="DNA-bd_dom_put_sf"/>
</dbReference>
<reference evidence="4" key="1">
    <citation type="submission" date="2016-10" db="EMBL/GenBank/DDBJ databases">
        <authorList>
            <person name="Varghese N."/>
            <person name="Submissions S."/>
        </authorList>
    </citation>
    <scope>NUCLEOTIDE SEQUENCE [LARGE SCALE GENOMIC DNA]</scope>
    <source>
        <strain evidence="4">NLAE-zl-G277</strain>
    </source>
</reference>
<protein>
    <submittedName>
        <fullName evidence="3">DNA-binding transcriptional regulator, MerR family</fullName>
    </submittedName>
</protein>